<keyword evidence="2" id="KW-1185">Reference proteome</keyword>
<evidence type="ECO:0000313" key="1">
    <source>
        <dbReference type="EMBL" id="CAK56485.1"/>
    </source>
</evidence>
<proteinExistence type="predicted"/>
<dbReference type="Proteomes" id="UP000000600">
    <property type="component" value="Unassembled WGS sequence"/>
</dbReference>
<reference evidence="1 2" key="1">
    <citation type="journal article" date="2006" name="Nature">
        <title>Global trends of whole-genome duplications revealed by the ciliate Paramecium tetraurelia.</title>
        <authorList>
            <consortium name="Genoscope"/>
            <person name="Aury J.-M."/>
            <person name="Jaillon O."/>
            <person name="Duret L."/>
            <person name="Noel B."/>
            <person name="Jubin C."/>
            <person name="Porcel B.M."/>
            <person name="Segurens B."/>
            <person name="Daubin V."/>
            <person name="Anthouard V."/>
            <person name="Aiach N."/>
            <person name="Arnaiz O."/>
            <person name="Billaut A."/>
            <person name="Beisson J."/>
            <person name="Blanc I."/>
            <person name="Bouhouche K."/>
            <person name="Camara F."/>
            <person name="Duharcourt S."/>
            <person name="Guigo R."/>
            <person name="Gogendeau D."/>
            <person name="Katinka M."/>
            <person name="Keller A.-M."/>
            <person name="Kissmehl R."/>
            <person name="Klotz C."/>
            <person name="Koll F."/>
            <person name="Le Moue A."/>
            <person name="Lepere C."/>
            <person name="Malinsky S."/>
            <person name="Nowacki M."/>
            <person name="Nowak J.K."/>
            <person name="Plattner H."/>
            <person name="Poulain J."/>
            <person name="Ruiz F."/>
            <person name="Serrano V."/>
            <person name="Zagulski M."/>
            <person name="Dessen P."/>
            <person name="Betermier M."/>
            <person name="Weissenbach J."/>
            <person name="Scarpelli C."/>
            <person name="Schachter V."/>
            <person name="Sperling L."/>
            <person name="Meyer E."/>
            <person name="Cohen J."/>
            <person name="Wincker P."/>
        </authorList>
    </citation>
    <scope>NUCLEOTIDE SEQUENCE [LARGE SCALE GENOMIC DNA]</scope>
    <source>
        <strain evidence="1 2">Stock d4-2</strain>
    </source>
</reference>
<sequence>MNSFRRVVTKTKTNIFLHKVSIDNVLREQLAALRLMQPKTQALKISNEDSRSTTKTMQIRDFSMKLIKTIYRKNDDVEVAGYQKILAELIYINNKKRSCYRDSRDTAIK</sequence>
<dbReference type="GeneID" id="5009667"/>
<protein>
    <recommendedName>
        <fullName evidence="3">ENTH domain-containing protein</fullName>
    </recommendedName>
</protein>
<dbReference type="EMBL" id="CT867986">
    <property type="protein sequence ID" value="CAK56485.1"/>
    <property type="molecule type" value="Genomic_DNA"/>
</dbReference>
<organism evidence="1 2">
    <name type="scientific">Paramecium tetraurelia</name>
    <dbReference type="NCBI Taxonomy" id="5888"/>
    <lineage>
        <taxon>Eukaryota</taxon>
        <taxon>Sar</taxon>
        <taxon>Alveolata</taxon>
        <taxon>Ciliophora</taxon>
        <taxon>Intramacronucleata</taxon>
        <taxon>Oligohymenophorea</taxon>
        <taxon>Peniculida</taxon>
        <taxon>Parameciidae</taxon>
        <taxon>Paramecium</taxon>
    </lineage>
</organism>
<dbReference type="InParanoid" id="A0BD68"/>
<dbReference type="KEGG" id="ptm:GSPATT00004579001"/>
<evidence type="ECO:0008006" key="3">
    <source>
        <dbReference type="Google" id="ProtNLM"/>
    </source>
</evidence>
<gene>
    <name evidence="1" type="ORF">GSPATT00004579001</name>
</gene>
<dbReference type="RefSeq" id="XP_001423883.1">
    <property type="nucleotide sequence ID" value="XM_001423846.1"/>
</dbReference>
<dbReference type="HOGENOM" id="CLU_2189047_0_0_1"/>
<name>A0BD68_PARTE</name>
<evidence type="ECO:0000313" key="2">
    <source>
        <dbReference type="Proteomes" id="UP000000600"/>
    </source>
</evidence>
<accession>A0BD68</accession>
<dbReference type="AlphaFoldDB" id="A0BD68"/>